<evidence type="ECO:0000313" key="1">
    <source>
        <dbReference type="EMBL" id="AKF06213.1"/>
    </source>
</evidence>
<gene>
    <name evidence="1" type="ORF">DB32_003362</name>
</gene>
<evidence type="ECO:0000313" key="2">
    <source>
        <dbReference type="Proteomes" id="UP000034883"/>
    </source>
</evidence>
<dbReference type="AlphaFoldDB" id="A0A0F6YIV7"/>
<dbReference type="EMBL" id="CP011125">
    <property type="protein sequence ID" value="AKF06213.1"/>
    <property type="molecule type" value="Genomic_DNA"/>
</dbReference>
<proteinExistence type="predicted"/>
<keyword evidence="2" id="KW-1185">Reference proteome</keyword>
<protein>
    <submittedName>
        <fullName evidence="1">Uncharacterized protein</fullName>
    </submittedName>
</protein>
<organism evidence="1 2">
    <name type="scientific">Sandaracinus amylolyticus</name>
    <dbReference type="NCBI Taxonomy" id="927083"/>
    <lineage>
        <taxon>Bacteria</taxon>
        <taxon>Pseudomonadati</taxon>
        <taxon>Myxococcota</taxon>
        <taxon>Polyangia</taxon>
        <taxon>Polyangiales</taxon>
        <taxon>Sandaracinaceae</taxon>
        <taxon>Sandaracinus</taxon>
    </lineage>
</organism>
<accession>A0A0F6YIV7</accession>
<sequence length="205" mass="22784">MLAGGLALGAGSSAAVEAQQTELVATTERAAVARPERVDAQLALARVCASEIGLSGSPEECAAIHDVLTSRARRAGASFTWAARAYSNRVFDRERRDPRAWVAHLRRDGRRPDGWPSVITIRRRGEARVVRHAPWGAYRDRWLALYEAAGLIVRGELMSQCEGPVDHWGMRSGVDWERAQRAGWEEVRCGETRNAFWRVPPRDQG</sequence>
<dbReference type="Proteomes" id="UP000034883">
    <property type="component" value="Chromosome"/>
</dbReference>
<reference evidence="1 2" key="1">
    <citation type="submission" date="2015-03" db="EMBL/GenBank/DDBJ databases">
        <title>Genome assembly of Sandaracinus amylolyticus DSM 53668.</title>
        <authorList>
            <person name="Sharma G."/>
            <person name="Subramanian S."/>
        </authorList>
    </citation>
    <scope>NUCLEOTIDE SEQUENCE [LARGE SCALE GENOMIC DNA]</scope>
    <source>
        <strain evidence="1 2">DSM 53668</strain>
    </source>
</reference>
<dbReference type="KEGG" id="samy:DB32_003362"/>
<name>A0A0F6YIV7_9BACT</name>